<dbReference type="EMBL" id="JBEPMU010000004">
    <property type="protein sequence ID" value="MET3653400.1"/>
    <property type="molecule type" value="Genomic_DNA"/>
</dbReference>
<gene>
    <name evidence="3" type="ORF">ABIC75_003136</name>
</gene>
<evidence type="ECO:0000256" key="2">
    <source>
        <dbReference type="SAM" id="SignalP"/>
    </source>
</evidence>
<feature type="region of interest" description="Disordered" evidence="1">
    <location>
        <begin position="21"/>
        <end position="109"/>
    </location>
</feature>
<organism evidence="3 4">
    <name type="scientific">Dyella japonica</name>
    <dbReference type="NCBI Taxonomy" id="231455"/>
    <lineage>
        <taxon>Bacteria</taxon>
        <taxon>Pseudomonadati</taxon>
        <taxon>Pseudomonadota</taxon>
        <taxon>Gammaproteobacteria</taxon>
        <taxon>Lysobacterales</taxon>
        <taxon>Rhodanobacteraceae</taxon>
        <taxon>Dyella</taxon>
    </lineage>
</organism>
<evidence type="ECO:0008006" key="5">
    <source>
        <dbReference type="Google" id="ProtNLM"/>
    </source>
</evidence>
<evidence type="ECO:0000313" key="3">
    <source>
        <dbReference type="EMBL" id="MET3653400.1"/>
    </source>
</evidence>
<dbReference type="RefSeq" id="WP_354014783.1">
    <property type="nucleotide sequence ID" value="NZ_JBEPMU010000004.1"/>
</dbReference>
<protein>
    <recommendedName>
        <fullName evidence="5">DUF2782 domain-containing protein</fullName>
    </recommendedName>
</protein>
<dbReference type="Proteomes" id="UP001549184">
    <property type="component" value="Unassembled WGS sequence"/>
</dbReference>
<evidence type="ECO:0000256" key="1">
    <source>
        <dbReference type="SAM" id="MobiDB-lite"/>
    </source>
</evidence>
<reference evidence="3 4" key="1">
    <citation type="submission" date="2024-06" db="EMBL/GenBank/DDBJ databases">
        <title>Sorghum-associated microbial communities from plants grown in Nebraska, USA.</title>
        <authorList>
            <person name="Schachtman D."/>
        </authorList>
    </citation>
    <scope>NUCLEOTIDE SEQUENCE [LARGE SCALE GENOMIC DNA]</scope>
    <source>
        <strain evidence="3 4">1073</strain>
    </source>
</reference>
<dbReference type="Pfam" id="PF11191">
    <property type="entry name" value="DUF2782"/>
    <property type="match status" value="1"/>
</dbReference>
<keyword evidence="4" id="KW-1185">Reference proteome</keyword>
<sequence>MKPLALLAVLGVAVASNALAQSSASQFPPAPPPPGMNDPGVKATPPPAPKAAPAPKSSAGKSASGNVSADTEATLSAPETSTPATSGAQPRDANGNAPPQVKVHTEGDQTIQEYSRSGQVYMVVVTPKGGIPQTYLIDQKGAWTNQAGEPIKPVMYKVMEWGKSKSAEDQDNGGQ</sequence>
<name>A0ABV2JX44_9GAMM</name>
<feature type="signal peptide" evidence="2">
    <location>
        <begin position="1"/>
        <end position="20"/>
    </location>
</feature>
<comment type="caution">
    <text evidence="3">The sequence shown here is derived from an EMBL/GenBank/DDBJ whole genome shotgun (WGS) entry which is preliminary data.</text>
</comment>
<accession>A0ABV2JX44</accession>
<dbReference type="Gene3D" id="2.20.130.30">
    <property type="entry name" value="Protein of unknown function DUF2782"/>
    <property type="match status" value="1"/>
</dbReference>
<keyword evidence="2" id="KW-0732">Signal</keyword>
<proteinExistence type="predicted"/>
<feature type="compositionally biased region" description="Low complexity" evidence="1">
    <location>
        <begin position="53"/>
        <end position="65"/>
    </location>
</feature>
<feature type="compositionally biased region" description="Polar residues" evidence="1">
    <location>
        <begin position="66"/>
        <end position="88"/>
    </location>
</feature>
<dbReference type="InterPro" id="IPR021357">
    <property type="entry name" value="DUF2782"/>
</dbReference>
<feature type="chain" id="PRO_5045846865" description="DUF2782 domain-containing protein" evidence="2">
    <location>
        <begin position="21"/>
        <end position="175"/>
    </location>
</feature>
<evidence type="ECO:0000313" key="4">
    <source>
        <dbReference type="Proteomes" id="UP001549184"/>
    </source>
</evidence>